<gene>
    <name evidence="1" type="ORF">HGM15179_005237</name>
</gene>
<name>A0A8K1GPP1_9PASS</name>
<dbReference type="AlphaFoldDB" id="A0A8K1GPP1"/>
<dbReference type="Proteomes" id="UP000796761">
    <property type="component" value="Unassembled WGS sequence"/>
</dbReference>
<sequence>MSVPDPCAVSAAAFIQLYSCTGDWIWLTAEDASPCADTKHGGQTGLSIRQLDDGSTQLQLEVLKPCSNETNIKSPDTIRHHTPLYHDCISIFMPSLLKKSLRRAGTHDSWKTYMPQRAKGLTVHNGATHNLGIGFDDEVQVPDCSEPKDGKLSSTEEFQYPISLHTHIKFAILFEVGRKALTDIN</sequence>
<comment type="caution">
    <text evidence="1">The sequence shown here is derived from an EMBL/GenBank/DDBJ whole genome shotgun (WGS) entry which is preliminary data.</text>
</comment>
<keyword evidence="2" id="KW-1185">Reference proteome</keyword>
<proteinExistence type="predicted"/>
<accession>A0A8K1GPP1</accession>
<reference evidence="1" key="1">
    <citation type="submission" date="2019-04" db="EMBL/GenBank/DDBJ databases">
        <title>Genome assembly of Zosterops borbonicus 15179.</title>
        <authorList>
            <person name="Leroy T."/>
            <person name="Anselmetti Y."/>
            <person name="Tilak M.-K."/>
            <person name="Nabholz B."/>
        </authorList>
    </citation>
    <scope>NUCLEOTIDE SEQUENCE</scope>
    <source>
        <strain evidence="1">HGM_15179</strain>
        <tissue evidence="1">Muscle</tissue>
    </source>
</reference>
<organism evidence="1 2">
    <name type="scientific">Zosterops borbonicus</name>
    <dbReference type="NCBI Taxonomy" id="364589"/>
    <lineage>
        <taxon>Eukaryota</taxon>
        <taxon>Metazoa</taxon>
        <taxon>Chordata</taxon>
        <taxon>Craniata</taxon>
        <taxon>Vertebrata</taxon>
        <taxon>Euteleostomi</taxon>
        <taxon>Archelosauria</taxon>
        <taxon>Archosauria</taxon>
        <taxon>Dinosauria</taxon>
        <taxon>Saurischia</taxon>
        <taxon>Theropoda</taxon>
        <taxon>Coelurosauria</taxon>
        <taxon>Aves</taxon>
        <taxon>Neognathae</taxon>
        <taxon>Neoaves</taxon>
        <taxon>Telluraves</taxon>
        <taxon>Australaves</taxon>
        <taxon>Passeriformes</taxon>
        <taxon>Sylvioidea</taxon>
        <taxon>Zosteropidae</taxon>
        <taxon>Zosterops</taxon>
    </lineage>
</organism>
<protein>
    <submittedName>
        <fullName evidence="1">Uncharacterized protein</fullName>
    </submittedName>
</protein>
<dbReference type="EMBL" id="SWJQ01000109">
    <property type="protein sequence ID" value="TRZ21833.1"/>
    <property type="molecule type" value="Genomic_DNA"/>
</dbReference>
<evidence type="ECO:0000313" key="2">
    <source>
        <dbReference type="Proteomes" id="UP000796761"/>
    </source>
</evidence>
<evidence type="ECO:0000313" key="1">
    <source>
        <dbReference type="EMBL" id="TRZ21833.1"/>
    </source>
</evidence>